<evidence type="ECO:0000259" key="4">
    <source>
        <dbReference type="PROSITE" id="PS50949"/>
    </source>
</evidence>
<dbReference type="InterPro" id="IPR036388">
    <property type="entry name" value="WH-like_DNA-bd_sf"/>
</dbReference>
<dbReference type="PANTHER" id="PTHR44846:SF17">
    <property type="entry name" value="GNTR-FAMILY TRANSCRIPTIONAL REGULATOR"/>
    <property type="match status" value="1"/>
</dbReference>
<feature type="domain" description="HTH gntR-type" evidence="4">
    <location>
        <begin position="13"/>
        <end position="81"/>
    </location>
</feature>
<evidence type="ECO:0000313" key="6">
    <source>
        <dbReference type="Proteomes" id="UP001501624"/>
    </source>
</evidence>
<comment type="caution">
    <text evidence="5">The sequence shown here is derived from an EMBL/GenBank/DDBJ whole genome shotgun (WGS) entry which is preliminary data.</text>
</comment>
<dbReference type="Proteomes" id="UP001501624">
    <property type="component" value="Unassembled WGS sequence"/>
</dbReference>
<protein>
    <recommendedName>
        <fullName evidence="4">HTH gntR-type domain-containing protein</fullName>
    </recommendedName>
</protein>
<proteinExistence type="predicted"/>
<name>A0ABP7I443_9PSEU</name>
<evidence type="ECO:0000256" key="1">
    <source>
        <dbReference type="ARBA" id="ARBA00023015"/>
    </source>
</evidence>
<dbReference type="PRINTS" id="PR00035">
    <property type="entry name" value="HTHGNTR"/>
</dbReference>
<dbReference type="PANTHER" id="PTHR44846">
    <property type="entry name" value="MANNOSYL-D-GLYCERATE TRANSPORT/METABOLISM SYSTEM REPRESSOR MNGR-RELATED"/>
    <property type="match status" value="1"/>
</dbReference>
<dbReference type="InterPro" id="IPR000524">
    <property type="entry name" value="Tscrpt_reg_HTH_GntR"/>
</dbReference>
<keyword evidence="2" id="KW-0238">DNA-binding</keyword>
<dbReference type="CDD" id="cd07377">
    <property type="entry name" value="WHTH_GntR"/>
    <property type="match status" value="1"/>
</dbReference>
<reference evidence="6" key="1">
    <citation type="journal article" date="2019" name="Int. J. Syst. Evol. Microbiol.">
        <title>The Global Catalogue of Microorganisms (GCM) 10K type strain sequencing project: providing services to taxonomists for standard genome sequencing and annotation.</title>
        <authorList>
            <consortium name="The Broad Institute Genomics Platform"/>
            <consortium name="The Broad Institute Genome Sequencing Center for Infectious Disease"/>
            <person name="Wu L."/>
            <person name="Ma J."/>
        </authorList>
    </citation>
    <scope>NUCLEOTIDE SEQUENCE [LARGE SCALE GENOMIC DNA]</scope>
    <source>
        <strain evidence="6">JCM 17017</strain>
    </source>
</reference>
<keyword evidence="6" id="KW-1185">Reference proteome</keyword>
<sequence length="99" mass="10971">MTFYEELEPDKPGMLYEKMADHLARRIKRGDLPPDTRLPAERRLAQEYGVSLGTARHATELLRSKGLVITVPCKGTYVAGVGRSSEPSAARSTLLAFRP</sequence>
<accession>A0ABP7I443</accession>
<dbReference type="SMART" id="SM00345">
    <property type="entry name" value="HTH_GNTR"/>
    <property type="match status" value="1"/>
</dbReference>
<keyword evidence="1" id="KW-0805">Transcription regulation</keyword>
<dbReference type="InterPro" id="IPR050679">
    <property type="entry name" value="Bact_HTH_transcr_reg"/>
</dbReference>
<organism evidence="5 6">
    <name type="scientific">Amycolatopsis tucumanensis</name>
    <dbReference type="NCBI Taxonomy" id="401106"/>
    <lineage>
        <taxon>Bacteria</taxon>
        <taxon>Bacillati</taxon>
        <taxon>Actinomycetota</taxon>
        <taxon>Actinomycetes</taxon>
        <taxon>Pseudonocardiales</taxon>
        <taxon>Pseudonocardiaceae</taxon>
        <taxon>Amycolatopsis</taxon>
    </lineage>
</organism>
<evidence type="ECO:0000256" key="3">
    <source>
        <dbReference type="ARBA" id="ARBA00023163"/>
    </source>
</evidence>
<keyword evidence="3" id="KW-0804">Transcription</keyword>
<evidence type="ECO:0000313" key="5">
    <source>
        <dbReference type="EMBL" id="GAA3811360.1"/>
    </source>
</evidence>
<dbReference type="EMBL" id="BAABCM010000003">
    <property type="protein sequence ID" value="GAA3811360.1"/>
    <property type="molecule type" value="Genomic_DNA"/>
</dbReference>
<gene>
    <name evidence="5" type="ORF">GCM10022380_31450</name>
</gene>
<dbReference type="PROSITE" id="PS50949">
    <property type="entry name" value="HTH_GNTR"/>
    <property type="match status" value="1"/>
</dbReference>
<dbReference type="Pfam" id="PF00392">
    <property type="entry name" value="GntR"/>
    <property type="match status" value="1"/>
</dbReference>
<evidence type="ECO:0000256" key="2">
    <source>
        <dbReference type="ARBA" id="ARBA00023125"/>
    </source>
</evidence>
<dbReference type="RefSeq" id="WP_020416514.1">
    <property type="nucleotide sequence ID" value="NZ_CBDRCE010000001.1"/>
</dbReference>
<dbReference type="Gene3D" id="1.10.10.10">
    <property type="entry name" value="Winged helix-like DNA-binding domain superfamily/Winged helix DNA-binding domain"/>
    <property type="match status" value="1"/>
</dbReference>
<dbReference type="InterPro" id="IPR036390">
    <property type="entry name" value="WH_DNA-bd_sf"/>
</dbReference>
<dbReference type="SUPFAM" id="SSF46785">
    <property type="entry name" value="Winged helix' DNA-binding domain"/>
    <property type="match status" value="1"/>
</dbReference>